<evidence type="ECO:0000313" key="2">
    <source>
        <dbReference type="EMBL" id="CRY56104.1"/>
    </source>
</evidence>
<feature type="compositionally biased region" description="Polar residues" evidence="1">
    <location>
        <begin position="394"/>
        <end position="420"/>
    </location>
</feature>
<protein>
    <submittedName>
        <fullName evidence="2">Rhs family protein</fullName>
    </submittedName>
</protein>
<name>A0A0H5LY66_YERIN</name>
<sequence length="588" mass="66846">MNDKNSYDHHTVRRDGINLENQPIKEYKDKRGNVLRDKFDIHGKLIWREKLAYNKNDKTTSKVITQFTRNDKGSIINRHDEIYSASGELVECKELVRSGSGESAITRRSECQYSDGNVVLKTEKTLDSSGSILNETKQYFYFHPDGSLTYSHLSLYKDGILDGVIREESKGWDGDEVTYSEISHHNGKEELISICKREYSNKGGRDGDVSYKDRRYNNSDELVEIVELSKSFNKDGLSYSVNEMFYSSEQDLYNEKESKVIDSEFDASGNLIFSDTTIDNKKVTIHQEFDSFGELKSKEEKTQLTRDGLTYQENIYTYDANGVEIDVVEITHTYDYSSRKLQSSYEFHRTNDSKGQMTSSIEIRKEYDSSGNLISSIEDKSDPAGELVSDPTKESISSSENKVTEHTTATQKYNDQTTGKFTKKETSDVDGNFTERNKDIYDENGIRIKSVTISEKINSASNRTYLAEEIQEFGYDGKLIVKVVDNYEFKFGSDGKLLSQTQLTQEFNSDGVLTFCSGGEYKADGHKTKDFSGTSGHDGEHRHLEHQYETLDHLMSAMNSFDLNEGVPTSVETHFMSAMKPNTLVAPV</sequence>
<reference evidence="3" key="1">
    <citation type="submission" date="2015-03" db="EMBL/GenBank/DDBJ databases">
        <authorList>
            <consortium name="Pathogen Informatics"/>
        </authorList>
    </citation>
    <scope>NUCLEOTIDE SEQUENCE [LARGE SCALE GENOMIC DNA]</scope>
    <source>
        <strain evidence="3">R148</strain>
    </source>
</reference>
<evidence type="ECO:0000313" key="3">
    <source>
        <dbReference type="Proteomes" id="UP000043316"/>
    </source>
</evidence>
<gene>
    <name evidence="2" type="ORF">ERS008476_03128</name>
</gene>
<dbReference type="EMBL" id="CWJI01000010">
    <property type="protein sequence ID" value="CRY56104.1"/>
    <property type="molecule type" value="Genomic_DNA"/>
</dbReference>
<feature type="region of interest" description="Disordered" evidence="1">
    <location>
        <begin position="373"/>
        <end position="426"/>
    </location>
</feature>
<accession>A0A0H5LY66</accession>
<dbReference type="Proteomes" id="UP000043316">
    <property type="component" value="Unassembled WGS sequence"/>
</dbReference>
<dbReference type="RefSeq" id="WP_053009988.1">
    <property type="nucleotide sequence ID" value="NZ_CWJI01000010.1"/>
</dbReference>
<proteinExistence type="predicted"/>
<evidence type="ECO:0000256" key="1">
    <source>
        <dbReference type="SAM" id="MobiDB-lite"/>
    </source>
</evidence>
<organism evidence="2 3">
    <name type="scientific">Yersinia intermedia</name>
    <dbReference type="NCBI Taxonomy" id="631"/>
    <lineage>
        <taxon>Bacteria</taxon>
        <taxon>Pseudomonadati</taxon>
        <taxon>Pseudomonadota</taxon>
        <taxon>Gammaproteobacteria</taxon>
        <taxon>Enterobacterales</taxon>
        <taxon>Yersiniaceae</taxon>
        <taxon>Yersinia</taxon>
    </lineage>
</organism>
<dbReference type="AlphaFoldDB" id="A0A0H5LY66"/>